<dbReference type="EMBL" id="SPHZ02000006">
    <property type="protein sequence ID" value="KAF0915465.1"/>
    <property type="molecule type" value="Genomic_DNA"/>
</dbReference>
<dbReference type="InterPro" id="IPR002035">
    <property type="entry name" value="VWF_A"/>
</dbReference>
<sequence length="750" mass="82718">MRTWAKRADCVVSSDGTILRLLYYCNFNSYWLNHPNCDAAWTLVDRHLNYYPYLSRDGCRVLHRPPVMASGLGGSGKKNPARRSNPAMSSSLAASCSAPPSTSIAVYCRVAGRLSSASRPEHPLQIQNEIGDLRSSNYDTLDQVKTALEKVGLESSNLIIGVDFTKSNEWTGKHCFNGRSLHHISEDSLNPYEQAISIIGRTLSTFDEDNRIPCFGFGDTSTHDRDVFSFSFYSDRRQYCNGVPEVLRRYREITPHVRLSGPTSLAPIIETATRITQDSGYQYHILLIIADGQVPRCSGANYRDENFLEARTRQALVQASHFPLSIVLVGVGDGPWDEQLMHCQEDGQLFDNFQFVDFTKIMSREMPEAEKEEQFALEALEKIPSQYAAIVSKRISDVAAEAAARMPVPPPPPRPVISSSCTPPQSRMHRRTLSRWCGSAEGATAAARGPHPRSLIWLGGEDEDESSNGCEDTLPAPLSVFRDSTNRWRRRQSGAGEHTGGSFPLLSLPSFSPGVGALGPSEAGRVQKAERGSEERKALGVDGPVCLAPRSHRGYKRGIEHEERDTACHWMTSFSVTIQWRREAARRRPGMVVSVTGKENSTTTGGDPAVAGSRIHRRRHEAGSAAVATRGWEGSDGKVGTTPTDSSSRPPPYRGGRGEEAAAKQQHEQKLDGWGGCRRTPWPTPGPFLPAAPCRWLEAADAVGRKADTDRRRRCWLGWGFRCRSPFTRGRAAEFKLVGGSPVVGRTRGL</sequence>
<dbReference type="InterPro" id="IPR052079">
    <property type="entry name" value="E3_ligase/Copine_domain"/>
</dbReference>
<evidence type="ECO:0000313" key="3">
    <source>
        <dbReference type="EMBL" id="KAF0915465.1"/>
    </source>
</evidence>
<dbReference type="PANTHER" id="PTHR45751">
    <property type="entry name" value="COPINE FAMILY PROTEIN 1"/>
    <property type="match status" value="1"/>
</dbReference>
<dbReference type="GO" id="GO:0004842">
    <property type="term" value="F:ubiquitin-protein transferase activity"/>
    <property type="evidence" value="ECO:0007669"/>
    <property type="project" value="TreeGrafter"/>
</dbReference>
<dbReference type="SUPFAM" id="SSF53300">
    <property type="entry name" value="vWA-like"/>
    <property type="match status" value="1"/>
</dbReference>
<dbReference type="AlphaFoldDB" id="A0A6G1DRK0"/>
<dbReference type="OrthoDB" id="5855668at2759"/>
<keyword evidence="4" id="KW-1185">Reference proteome</keyword>
<comment type="caution">
    <text evidence="3">The sequence shown here is derived from an EMBL/GenBank/DDBJ whole genome shotgun (WGS) entry which is preliminary data.</text>
</comment>
<dbReference type="Pfam" id="PF07002">
    <property type="entry name" value="Copine"/>
    <property type="match status" value="1"/>
</dbReference>
<proteinExistence type="predicted"/>
<organism evidence="3 4">
    <name type="scientific">Oryza meyeriana var. granulata</name>
    <dbReference type="NCBI Taxonomy" id="110450"/>
    <lineage>
        <taxon>Eukaryota</taxon>
        <taxon>Viridiplantae</taxon>
        <taxon>Streptophyta</taxon>
        <taxon>Embryophyta</taxon>
        <taxon>Tracheophyta</taxon>
        <taxon>Spermatophyta</taxon>
        <taxon>Magnoliopsida</taxon>
        <taxon>Liliopsida</taxon>
        <taxon>Poales</taxon>
        <taxon>Poaceae</taxon>
        <taxon>BOP clade</taxon>
        <taxon>Oryzoideae</taxon>
        <taxon>Oryzeae</taxon>
        <taxon>Oryzinae</taxon>
        <taxon>Oryza</taxon>
        <taxon>Oryza meyeriana</taxon>
    </lineage>
</organism>
<gene>
    <name evidence="3" type="ORF">E2562_036328</name>
</gene>
<feature type="compositionally biased region" description="Basic and acidic residues" evidence="1">
    <location>
        <begin position="656"/>
        <end position="671"/>
    </location>
</feature>
<reference evidence="3 4" key="1">
    <citation type="submission" date="2019-11" db="EMBL/GenBank/DDBJ databases">
        <title>Whole genome sequence of Oryza granulata.</title>
        <authorList>
            <person name="Li W."/>
        </authorList>
    </citation>
    <scope>NUCLEOTIDE SEQUENCE [LARGE SCALE GENOMIC DNA]</scope>
    <source>
        <strain evidence="4">cv. Menghai</strain>
        <tissue evidence="3">Leaf</tissue>
    </source>
</reference>
<dbReference type="GO" id="GO:0016567">
    <property type="term" value="P:protein ubiquitination"/>
    <property type="evidence" value="ECO:0007669"/>
    <property type="project" value="TreeGrafter"/>
</dbReference>
<evidence type="ECO:0000256" key="1">
    <source>
        <dbReference type="SAM" id="MobiDB-lite"/>
    </source>
</evidence>
<protein>
    <recommendedName>
        <fullName evidence="2">VWFA domain-containing protein</fullName>
    </recommendedName>
</protein>
<dbReference type="InterPro" id="IPR036465">
    <property type="entry name" value="vWFA_dom_sf"/>
</dbReference>
<accession>A0A6G1DRK0</accession>
<evidence type="ECO:0000259" key="2">
    <source>
        <dbReference type="SMART" id="SM00327"/>
    </source>
</evidence>
<dbReference type="InterPro" id="IPR010734">
    <property type="entry name" value="Copine_C"/>
</dbReference>
<dbReference type="PANTHER" id="PTHR45751:SF46">
    <property type="entry name" value="RING-TYPE DOMAIN-CONTAINING PROTEIN"/>
    <property type="match status" value="1"/>
</dbReference>
<feature type="region of interest" description="Disordered" evidence="1">
    <location>
        <begin position="405"/>
        <end position="538"/>
    </location>
</feature>
<feature type="compositionally biased region" description="Basic and acidic residues" evidence="1">
    <location>
        <begin position="525"/>
        <end position="538"/>
    </location>
</feature>
<dbReference type="SMART" id="SM00327">
    <property type="entry name" value="VWA"/>
    <property type="match status" value="1"/>
</dbReference>
<feature type="domain" description="VWFA" evidence="2">
    <location>
        <begin position="155"/>
        <end position="361"/>
    </location>
</feature>
<feature type="region of interest" description="Disordered" evidence="1">
    <location>
        <begin position="596"/>
        <end position="678"/>
    </location>
</feature>
<feature type="compositionally biased region" description="Low complexity" evidence="1">
    <location>
        <begin position="500"/>
        <end position="514"/>
    </location>
</feature>
<name>A0A6G1DRK0_9ORYZ</name>
<dbReference type="GO" id="GO:0005634">
    <property type="term" value="C:nucleus"/>
    <property type="evidence" value="ECO:0007669"/>
    <property type="project" value="TreeGrafter"/>
</dbReference>
<dbReference type="Proteomes" id="UP000479710">
    <property type="component" value="Unassembled WGS sequence"/>
</dbReference>
<evidence type="ECO:0000313" key="4">
    <source>
        <dbReference type="Proteomes" id="UP000479710"/>
    </source>
</evidence>